<dbReference type="GO" id="GO:0006631">
    <property type="term" value="P:fatty acid metabolic process"/>
    <property type="evidence" value="ECO:0007669"/>
    <property type="project" value="TreeGrafter"/>
</dbReference>
<comment type="similarity">
    <text evidence="1">Belongs to the ATP-dependent AMP-binding enzyme family.</text>
</comment>
<dbReference type="AlphaFoldDB" id="A0A829PQV2"/>
<dbReference type="EMBL" id="JAOX01000001">
    <property type="protein sequence ID" value="ETZ89589.1"/>
    <property type="molecule type" value="Genomic_DNA"/>
</dbReference>
<dbReference type="PANTHER" id="PTHR43201:SF5">
    <property type="entry name" value="MEDIUM-CHAIN ACYL-COA LIGASE ACSF2, MITOCHONDRIAL"/>
    <property type="match status" value="1"/>
</dbReference>
<reference evidence="5 6" key="1">
    <citation type="submission" date="2014-01" db="EMBL/GenBank/DDBJ databases">
        <authorList>
            <person name="Zelazny A."/>
            <person name="Olivier K."/>
            <person name="Sampaio E.P."/>
            <person name="Holland S.M."/>
            <person name="Tallon L.J."/>
            <person name="Sadzewicz L.K."/>
            <person name="Sengamalay N."/>
            <person name="Fraser C.M."/>
            <person name="Hine E."/>
            <person name="Shefchek K.A."/>
            <person name="Das S.P."/>
            <person name="Shallom S.J."/>
            <person name="Agrawal S."/>
            <person name="Tettelin H."/>
        </authorList>
    </citation>
    <scope>NUCLEOTIDE SEQUENCE [LARGE SCALE GENOMIC DNA]</scope>
    <source>
        <strain evidence="5 6">MAB_030201_1075</strain>
    </source>
</reference>
<dbReference type="InterPro" id="IPR000873">
    <property type="entry name" value="AMP-dep_synth/lig_dom"/>
</dbReference>
<feature type="domain" description="AMP-binding enzyme C-terminal" evidence="4">
    <location>
        <begin position="486"/>
        <end position="560"/>
    </location>
</feature>
<proteinExistence type="inferred from homology"/>
<dbReference type="Gene3D" id="3.30.300.30">
    <property type="match status" value="1"/>
</dbReference>
<evidence type="ECO:0000313" key="6">
    <source>
        <dbReference type="Proteomes" id="UP000019854"/>
    </source>
</evidence>
<dbReference type="PROSITE" id="PS00455">
    <property type="entry name" value="AMP_BINDING"/>
    <property type="match status" value="1"/>
</dbReference>
<comment type="caution">
    <text evidence="5">The sequence shown here is derived from an EMBL/GenBank/DDBJ whole genome shotgun (WGS) entry which is preliminary data.</text>
</comment>
<dbReference type="Pfam" id="PF13193">
    <property type="entry name" value="AMP-binding_C"/>
    <property type="match status" value="1"/>
</dbReference>
<dbReference type="NCBIfam" id="NF005714">
    <property type="entry name" value="PRK07529.1"/>
    <property type="match status" value="1"/>
</dbReference>
<evidence type="ECO:0000313" key="5">
    <source>
        <dbReference type="EMBL" id="ETZ89589.1"/>
    </source>
</evidence>
<evidence type="ECO:0000256" key="2">
    <source>
        <dbReference type="ARBA" id="ARBA00022598"/>
    </source>
</evidence>
<evidence type="ECO:0000256" key="1">
    <source>
        <dbReference type="ARBA" id="ARBA00006432"/>
    </source>
</evidence>
<evidence type="ECO:0000259" key="4">
    <source>
        <dbReference type="Pfam" id="PF13193"/>
    </source>
</evidence>
<dbReference type="PANTHER" id="PTHR43201">
    <property type="entry name" value="ACYL-COA SYNTHETASE"/>
    <property type="match status" value="1"/>
</dbReference>
<dbReference type="InterPro" id="IPR045851">
    <property type="entry name" value="AMP-bd_C_sf"/>
</dbReference>
<dbReference type="InterPro" id="IPR042099">
    <property type="entry name" value="ANL_N_sf"/>
</dbReference>
<dbReference type="InterPro" id="IPR025110">
    <property type="entry name" value="AMP-bd_C"/>
</dbReference>
<feature type="domain" description="AMP-dependent synthetase/ligase" evidence="3">
    <location>
        <begin position="39"/>
        <end position="427"/>
    </location>
</feature>
<dbReference type="Pfam" id="PF00501">
    <property type="entry name" value="AMP-binding"/>
    <property type="match status" value="1"/>
</dbReference>
<dbReference type="GO" id="GO:0031956">
    <property type="term" value="F:medium-chain fatty acid-CoA ligase activity"/>
    <property type="evidence" value="ECO:0007669"/>
    <property type="project" value="TreeGrafter"/>
</dbReference>
<gene>
    <name evidence="5" type="ORF">L829_3166</name>
</gene>
<dbReference type="Gene3D" id="3.40.50.12780">
    <property type="entry name" value="N-terminal domain of ligase-like"/>
    <property type="match status" value="1"/>
</dbReference>
<sequence length="629" mass="66335">MKSDDLLWPCYRGPEDLAAIESIPLSQRGLPVSTYALLHRAARMWPDRSAVTVIPDTTRWREPMRRTFSQLLADVHRTANLLADVGVGRTDAVALIAPNCAQLITATLAAQLAGIAAPINGALSADHVTELVQRSGATVLIAAAPQLDQNCWDLAEQLARRGVVDTVLVLAASEGEPTAAVPAVIGHARVGYLAELAESYDSTRFSGTLPAAADLAALFHTGGTTGTPKLAAHTHANEVSDAWMIAASSLLDENSVALAALPLFHVNALVVTILAPLLRGQHTVWAGPLGFRDPALYAHLWKIVQHYDINIISAVPTVYSVLSQLPVDADITSLQFALVGASALPESVRRSFQSHTGVPLVQGYGLTEATCASIRSFPDHPRPGSVGQRLPYQQVKIARKSEARWQNLPAGSVGHLLINGPNVFPGYVTARTDIGFELDGCGVLDGGWLDTGDLARIDAEGYVFLAGRTKDLIIRGGHNIDPATTEDALLSHPAVTGAAAVGRPDPHAGEIPVAYVTVAANTQVSHQQLQDWATTHVTEPTAAPKAVTIVDALPVTAIGKPHKLPLRADATRVALQHALTGIGGVHAVEAGVEDGTVTAMVTVGEDADTTAIQTILDCYAVTAQIRRPS</sequence>
<organism evidence="5 6">
    <name type="scientific">Mycobacteroides abscessus MAB_030201_1075</name>
    <dbReference type="NCBI Taxonomy" id="1335410"/>
    <lineage>
        <taxon>Bacteria</taxon>
        <taxon>Bacillati</taxon>
        <taxon>Actinomycetota</taxon>
        <taxon>Actinomycetes</taxon>
        <taxon>Mycobacteriales</taxon>
        <taxon>Mycobacteriaceae</taxon>
        <taxon>Mycobacteroides</taxon>
        <taxon>Mycobacteroides abscessus</taxon>
    </lineage>
</organism>
<keyword evidence="2" id="KW-0436">Ligase</keyword>
<dbReference type="InterPro" id="IPR020845">
    <property type="entry name" value="AMP-binding_CS"/>
</dbReference>
<name>A0A829PQV2_9MYCO</name>
<dbReference type="Proteomes" id="UP000019854">
    <property type="component" value="Unassembled WGS sequence"/>
</dbReference>
<evidence type="ECO:0000259" key="3">
    <source>
        <dbReference type="Pfam" id="PF00501"/>
    </source>
</evidence>
<protein>
    <submittedName>
        <fullName evidence="5">AMP-binding enzyme family protein</fullName>
    </submittedName>
</protein>
<accession>A0A829PQV2</accession>
<dbReference type="SUPFAM" id="SSF56801">
    <property type="entry name" value="Acetyl-CoA synthetase-like"/>
    <property type="match status" value="1"/>
</dbReference>